<reference evidence="1 2" key="1">
    <citation type="submission" date="2015-11" db="EMBL/GenBank/DDBJ databases">
        <authorList>
            <person name="Sahl J."/>
            <person name="Wagner D."/>
            <person name="Keim P."/>
        </authorList>
    </citation>
    <scope>NUCLEOTIDE SEQUENCE [LARGE SCALE GENOMIC DNA]</scope>
    <source>
        <strain evidence="1 2">AZ-4-2-10-S1-D7</strain>
    </source>
</reference>
<dbReference type="EMBL" id="LNJP01000001">
    <property type="protein sequence ID" value="KWZ34898.1"/>
    <property type="molecule type" value="Genomic_DNA"/>
</dbReference>
<evidence type="ECO:0000313" key="2">
    <source>
        <dbReference type="Proteomes" id="UP000070434"/>
    </source>
</evidence>
<proteinExistence type="predicted"/>
<name>A0AAW3PZF5_9BURK</name>
<accession>A0AAW3PZF5</accession>
<protein>
    <submittedName>
        <fullName evidence="1">Uncharacterized protein</fullName>
    </submittedName>
</protein>
<dbReference type="AlphaFoldDB" id="A0AAW3PZF5"/>
<sequence length="78" mass="9087">MTEPADHIAGVHPLGFFEHDDRIQRLRIDDEVKLLLKYVSEGCMRGYGFADDRCHRLPRLDRTDLDPARTCFCLLIRS</sequence>
<dbReference type="Proteomes" id="UP000070434">
    <property type="component" value="Chromosome 1"/>
</dbReference>
<gene>
    <name evidence="1" type="ORF">WS64_04730</name>
</gene>
<evidence type="ECO:0000313" key="1">
    <source>
        <dbReference type="EMBL" id="KWZ34898.1"/>
    </source>
</evidence>
<organism evidence="1 2">
    <name type="scientific">Burkholderia anthina</name>
    <dbReference type="NCBI Taxonomy" id="179879"/>
    <lineage>
        <taxon>Bacteria</taxon>
        <taxon>Pseudomonadati</taxon>
        <taxon>Pseudomonadota</taxon>
        <taxon>Betaproteobacteria</taxon>
        <taxon>Burkholderiales</taxon>
        <taxon>Burkholderiaceae</taxon>
        <taxon>Burkholderia</taxon>
        <taxon>Burkholderia cepacia complex</taxon>
    </lineage>
</organism>
<comment type="caution">
    <text evidence="1">The sequence shown here is derived from an EMBL/GenBank/DDBJ whole genome shotgun (WGS) entry which is preliminary data.</text>
</comment>